<dbReference type="InterPro" id="IPR001128">
    <property type="entry name" value="Cyt_P450"/>
</dbReference>
<dbReference type="Proteomes" id="UP001206925">
    <property type="component" value="Unassembled WGS sequence"/>
</dbReference>
<organism evidence="14 15">
    <name type="scientific">Ambrosia artemisiifolia</name>
    <name type="common">Common ragweed</name>
    <dbReference type="NCBI Taxonomy" id="4212"/>
    <lineage>
        <taxon>Eukaryota</taxon>
        <taxon>Viridiplantae</taxon>
        <taxon>Streptophyta</taxon>
        <taxon>Embryophyta</taxon>
        <taxon>Tracheophyta</taxon>
        <taxon>Spermatophyta</taxon>
        <taxon>Magnoliopsida</taxon>
        <taxon>eudicotyledons</taxon>
        <taxon>Gunneridae</taxon>
        <taxon>Pentapetalae</taxon>
        <taxon>asterids</taxon>
        <taxon>campanulids</taxon>
        <taxon>Asterales</taxon>
        <taxon>Asteraceae</taxon>
        <taxon>Asteroideae</taxon>
        <taxon>Heliantheae alliance</taxon>
        <taxon>Heliantheae</taxon>
        <taxon>Ambrosia</taxon>
    </lineage>
</organism>
<evidence type="ECO:0000256" key="4">
    <source>
        <dbReference type="ARBA" id="ARBA00010617"/>
    </source>
</evidence>
<reference evidence="14" key="1">
    <citation type="submission" date="2022-06" db="EMBL/GenBank/DDBJ databases">
        <title>Uncovering the hologenomic basis of an extraordinary plant invasion.</title>
        <authorList>
            <person name="Bieker V.C."/>
            <person name="Martin M.D."/>
            <person name="Gilbert T."/>
            <person name="Hodgins K."/>
            <person name="Battlay P."/>
            <person name="Petersen B."/>
            <person name="Wilson J."/>
        </authorList>
    </citation>
    <scope>NUCLEOTIDE SEQUENCE</scope>
    <source>
        <strain evidence="14">AA19_3_7</strain>
        <tissue evidence="14">Leaf</tissue>
    </source>
</reference>
<keyword evidence="12" id="KW-0472">Membrane</keyword>
<dbReference type="Gene3D" id="1.10.630.10">
    <property type="entry name" value="Cytochrome P450"/>
    <property type="match status" value="2"/>
</dbReference>
<dbReference type="PANTHER" id="PTHR47955:SF22">
    <property type="entry name" value="CYTOCHROME P450 83B1-LIKE"/>
    <property type="match status" value="1"/>
</dbReference>
<dbReference type="InterPro" id="IPR017972">
    <property type="entry name" value="Cyt_P450_CS"/>
</dbReference>
<evidence type="ECO:0000313" key="15">
    <source>
        <dbReference type="Proteomes" id="UP001206925"/>
    </source>
</evidence>
<evidence type="ECO:0000256" key="6">
    <source>
        <dbReference type="ARBA" id="ARBA00022692"/>
    </source>
</evidence>
<evidence type="ECO:0000256" key="3">
    <source>
        <dbReference type="ARBA" id="ARBA00004721"/>
    </source>
</evidence>
<dbReference type="AlphaFoldDB" id="A0AAD5BXN8"/>
<dbReference type="CDD" id="cd11072">
    <property type="entry name" value="CYP71-like"/>
    <property type="match status" value="2"/>
</dbReference>
<evidence type="ECO:0000256" key="5">
    <source>
        <dbReference type="ARBA" id="ARBA00022617"/>
    </source>
</evidence>
<keyword evidence="9" id="KW-0560">Oxidoreductase</keyword>
<accession>A0AAD5BXN8</accession>
<keyword evidence="8" id="KW-1133">Transmembrane helix</keyword>
<gene>
    <name evidence="14" type="ORF">M8C21_002571</name>
</gene>
<comment type="subcellular location">
    <subcellularLocation>
        <location evidence="2">Membrane</location>
        <topology evidence="2">Single-pass membrane protein</topology>
    </subcellularLocation>
</comment>
<evidence type="ECO:0000256" key="2">
    <source>
        <dbReference type="ARBA" id="ARBA00004167"/>
    </source>
</evidence>
<dbReference type="GO" id="GO:0020037">
    <property type="term" value="F:heme binding"/>
    <property type="evidence" value="ECO:0007669"/>
    <property type="project" value="InterPro"/>
</dbReference>
<keyword evidence="11" id="KW-0503">Monooxygenase</keyword>
<evidence type="ECO:0000256" key="9">
    <source>
        <dbReference type="ARBA" id="ARBA00023002"/>
    </source>
</evidence>
<dbReference type="InterPro" id="IPR036396">
    <property type="entry name" value="Cyt_P450_sf"/>
</dbReference>
<evidence type="ECO:0000256" key="10">
    <source>
        <dbReference type="ARBA" id="ARBA00023004"/>
    </source>
</evidence>
<evidence type="ECO:0000256" key="7">
    <source>
        <dbReference type="ARBA" id="ARBA00022723"/>
    </source>
</evidence>
<name>A0AAD5BXN8_AMBAR</name>
<comment type="pathway">
    <text evidence="3">Secondary metabolite biosynthesis; terpenoid biosynthesis.</text>
</comment>
<dbReference type="SUPFAM" id="SSF48264">
    <property type="entry name" value="Cytochrome P450"/>
    <property type="match status" value="2"/>
</dbReference>
<keyword evidence="7 13" id="KW-0479">Metal-binding</keyword>
<dbReference type="GO" id="GO:0051762">
    <property type="term" value="P:sesquiterpene biosynthetic process"/>
    <property type="evidence" value="ECO:0007669"/>
    <property type="project" value="UniProtKB-ARBA"/>
</dbReference>
<proteinExistence type="inferred from homology"/>
<dbReference type="PRINTS" id="PR00463">
    <property type="entry name" value="EP450I"/>
</dbReference>
<comment type="similarity">
    <text evidence="4">Belongs to the cytochrome P450 family.</text>
</comment>
<dbReference type="FunFam" id="1.10.630.10:FF:000011">
    <property type="entry name" value="Cytochrome P450 83B1"/>
    <property type="match status" value="2"/>
</dbReference>
<dbReference type="Pfam" id="PF00067">
    <property type="entry name" value="p450"/>
    <property type="match status" value="2"/>
</dbReference>
<dbReference type="GO" id="GO:0016712">
    <property type="term" value="F:oxidoreductase activity, acting on paired donors, with incorporation or reduction of molecular oxygen, reduced flavin or flavoprotein as one donor, and incorporation of one atom of oxygen"/>
    <property type="evidence" value="ECO:0007669"/>
    <property type="project" value="UniProtKB-ARBA"/>
</dbReference>
<comment type="caution">
    <text evidence="14">The sequence shown here is derived from an EMBL/GenBank/DDBJ whole genome shotgun (WGS) entry which is preliminary data.</text>
</comment>
<evidence type="ECO:0000256" key="11">
    <source>
        <dbReference type="ARBA" id="ARBA00023033"/>
    </source>
</evidence>
<dbReference type="EMBL" id="JAMZMK010010483">
    <property type="protein sequence ID" value="KAI7731295.1"/>
    <property type="molecule type" value="Genomic_DNA"/>
</dbReference>
<dbReference type="PROSITE" id="PS00086">
    <property type="entry name" value="CYTOCHROME_P450"/>
    <property type="match status" value="2"/>
</dbReference>
<keyword evidence="10 13" id="KW-0408">Iron</keyword>
<dbReference type="PANTHER" id="PTHR47955">
    <property type="entry name" value="CYTOCHROME P450 FAMILY 71 PROTEIN"/>
    <property type="match status" value="1"/>
</dbReference>
<evidence type="ECO:0000256" key="13">
    <source>
        <dbReference type="PIRSR" id="PIRSR602401-1"/>
    </source>
</evidence>
<keyword evidence="5 13" id="KW-0349">Heme</keyword>
<keyword evidence="15" id="KW-1185">Reference proteome</keyword>
<keyword evidence="6" id="KW-0812">Transmembrane</keyword>
<protein>
    <recommendedName>
        <fullName evidence="16">Cytochrome P450</fullName>
    </recommendedName>
</protein>
<evidence type="ECO:0000313" key="14">
    <source>
        <dbReference type="EMBL" id="KAI7731295.1"/>
    </source>
</evidence>
<evidence type="ECO:0000256" key="1">
    <source>
        <dbReference type="ARBA" id="ARBA00001971"/>
    </source>
</evidence>
<dbReference type="GO" id="GO:0016020">
    <property type="term" value="C:membrane"/>
    <property type="evidence" value="ECO:0007669"/>
    <property type="project" value="UniProtKB-SubCell"/>
</dbReference>
<evidence type="ECO:0000256" key="12">
    <source>
        <dbReference type="ARBA" id="ARBA00023136"/>
    </source>
</evidence>
<dbReference type="InterPro" id="IPR002401">
    <property type="entry name" value="Cyt_P450_E_grp-I"/>
</dbReference>
<sequence>MHDACSNNDLKYASIFIKSKFTPPGPLGLPFIGNLHQLDQSSLHTSLWNLTKPYGPIVSLRFGFNSVVVISSASLAKEVLKTQDLSFCDRPSFIGQRKLTYDGIDMAFSPYNEHWREMRKIFTLHLFSPKRVQSFRYIREEEVSSAMKTIHDLALSSKPINLSEMMKNLTTTIMMQVTFGKRYHYNQDELERKKFIGLINEVQAYLVDLYVSDIWPGLPFVGLVDRLMGKTNRLEKCFRDHDSFYQKLIDERLNNPQKDKSIHEEAEDDVIDILLQLVKDKLFNLTHDHIKAMLMDVLVAGTDTGASIVVWAMASLIRNPKVMQKAQEEVRNMIRKKSKIDEDDLPRLPYLKAVIKETMRLYPPAPLLVPRETRKDSNVHGYEIKQKTLVYVNAWAIGRDPKSWDNPEEFLPERFISGCHINFKGNDFDLIPFGAGRRICPGMSIGVIMVELLLANLLYMFDWGLLDGLRKEDIDFDAMPGITMHKRNELCLLAHKSISNPPGPPGLPFIGNLHQLDQSSLHTSLWNLTKPYGPIVSLRFGFNSAVVISSASLAKEVMKTQDLTFCDRPLFIGQKKLSYNGLDITFAPYNEHWREMRKIFSFHLFSPKRVQSFSAIRTIHDLALSSEKVNLSEMMKNSMSNVMMRVCFGKWYNYQNGLERKKVVGLINEVQAHLVDLYVSDIWPGLPFVGLVDRLMGKTNRLEKCFQDLDSFYQQLIDERLIMPQKLDKSYEEDKDDVIDILLQLVKDNIFSLTHDHIKAMLMDVLVAGTDTSAATVVWAMASLIKNPKVMKKAQEEVRVVIGKKFKIDEDDLSRLTYLKAVIKETMRLYPPTPLLVPRETRNDAIVHGYKVKKKTIVYVNAWAIGRDPKSWESPEEFLPERFLGCDIDFKGNDYELIPFGAGRRICPGMSLGIVIVELLLANLLYLFDWGLPDGMTKEDIDFDATSGITMHKRKELCLLARVES</sequence>
<evidence type="ECO:0000256" key="8">
    <source>
        <dbReference type="ARBA" id="ARBA00022989"/>
    </source>
</evidence>
<dbReference type="PRINTS" id="PR00385">
    <property type="entry name" value="P450"/>
</dbReference>
<comment type="cofactor">
    <cofactor evidence="1 13">
        <name>heme</name>
        <dbReference type="ChEBI" id="CHEBI:30413"/>
    </cofactor>
</comment>
<evidence type="ECO:0008006" key="16">
    <source>
        <dbReference type="Google" id="ProtNLM"/>
    </source>
</evidence>
<feature type="binding site" description="axial binding residue" evidence="13">
    <location>
        <position position="440"/>
    </location>
    <ligand>
        <name>heme</name>
        <dbReference type="ChEBI" id="CHEBI:30413"/>
    </ligand>
    <ligandPart>
        <name>Fe</name>
        <dbReference type="ChEBI" id="CHEBI:18248"/>
    </ligandPart>
</feature>
<dbReference type="GO" id="GO:0005506">
    <property type="term" value="F:iron ion binding"/>
    <property type="evidence" value="ECO:0007669"/>
    <property type="project" value="InterPro"/>
</dbReference>